<name>A0A0N9PZB5_9VIRU</name>
<protein>
    <submittedName>
        <fullName evidence="1">Uncharacterized protein</fullName>
    </submittedName>
</protein>
<gene>
    <name evidence="1" type="ORF">PMV_343</name>
</gene>
<evidence type="ECO:0000313" key="2">
    <source>
        <dbReference type="Proteomes" id="UP000319438"/>
    </source>
</evidence>
<sequence>MQLPGTPIRILEERVFFLQKEIWEQQRYGNWLMFLLDGKEREDPEEPQAPQQKDLTLSQVLSETREEKKKNLTDVLSEPLVDIPETSPFEIIAELSGLLQEYIIENNTLSLAVSQKEKPSWYRKYKG</sequence>
<reference evidence="1" key="1">
    <citation type="journal article" date="2015" name="Genome Announc.">
        <title>Complete Genome Sequence of a New Member of the Marseilleviridae Recovered from the Brackish Submarine Spring in the Cassis Port-Miou Calanque, France.</title>
        <authorList>
            <person name="Doutre G."/>
            <person name="Arfib B."/>
            <person name="Rochette P."/>
            <person name="Claverie J.M."/>
            <person name="Bonin P."/>
            <person name="Abergel C."/>
        </authorList>
    </citation>
    <scope>NUCLEOTIDE SEQUENCE [LARGE SCALE GENOMIC DNA]</scope>
    <source>
        <strain evidence="1">1</strain>
    </source>
</reference>
<evidence type="ECO:0000313" key="1">
    <source>
        <dbReference type="EMBL" id="ALH07041.1"/>
    </source>
</evidence>
<organism evidence="1 2">
    <name type="scientific">Port-miou virus</name>
    <dbReference type="NCBI Taxonomy" id="1733873"/>
    <lineage>
        <taxon>Viruses</taxon>
        <taxon>Varidnaviria</taxon>
        <taxon>Bamfordvirae</taxon>
        <taxon>Nucleocytoviricota</taxon>
        <taxon>Megaviricetes</taxon>
        <taxon>Pimascovirales</taxon>
        <taxon>Pimascovirales incertae sedis</taxon>
        <taxon>Marseilleviridae</taxon>
        <taxon>Losannavirus</taxon>
        <taxon>Losannavirus lausannense</taxon>
        <taxon>Lausannevirus</taxon>
    </lineage>
</organism>
<proteinExistence type="predicted"/>
<dbReference type="EMBL" id="KT428292">
    <property type="protein sequence ID" value="ALH07041.1"/>
    <property type="molecule type" value="Genomic_DNA"/>
</dbReference>
<accession>A0A0N9PZB5</accession>
<dbReference type="Proteomes" id="UP000319438">
    <property type="component" value="Segment"/>
</dbReference>